<evidence type="ECO:0000256" key="4">
    <source>
        <dbReference type="ARBA" id="ARBA00022727"/>
    </source>
</evidence>
<dbReference type="SUPFAM" id="SSF52540">
    <property type="entry name" value="P-loop containing nucleoside triphosphate hydrolases"/>
    <property type="match status" value="1"/>
</dbReference>
<organism evidence="10 11">
    <name type="scientific">Candidatus Sungbacteria bacterium RIFCSPLOWO2_01_FULL_60_25</name>
    <dbReference type="NCBI Taxonomy" id="1802281"/>
    <lineage>
        <taxon>Bacteria</taxon>
        <taxon>Candidatus Sungiibacteriota</taxon>
    </lineage>
</organism>
<dbReference type="GO" id="GO:0005524">
    <property type="term" value="F:ATP binding"/>
    <property type="evidence" value="ECO:0007669"/>
    <property type="project" value="UniProtKB-KW"/>
</dbReference>
<evidence type="ECO:0000256" key="1">
    <source>
        <dbReference type="ARBA" id="ARBA00009776"/>
    </source>
</evidence>
<dbReference type="NCBIfam" id="TIGR00041">
    <property type="entry name" value="DTMP_kinase"/>
    <property type="match status" value="1"/>
</dbReference>
<evidence type="ECO:0000256" key="2">
    <source>
        <dbReference type="ARBA" id="ARBA00012980"/>
    </source>
</evidence>
<dbReference type="Proteomes" id="UP000178977">
    <property type="component" value="Unassembled WGS sequence"/>
</dbReference>
<evidence type="ECO:0000256" key="5">
    <source>
        <dbReference type="ARBA" id="ARBA00022741"/>
    </source>
</evidence>
<evidence type="ECO:0000256" key="8">
    <source>
        <dbReference type="ARBA" id="ARBA00048743"/>
    </source>
</evidence>
<keyword evidence="7" id="KW-0067">ATP-binding</keyword>
<proteinExistence type="inferred from homology"/>
<comment type="similarity">
    <text evidence="1">Belongs to the thymidylate kinase family.</text>
</comment>
<sequence length="182" mass="20543">MLTEEPTDSPIGRDIRAILTGKAPMAEPFALQRLFVLDRKDHIERTILPALQKGTAVVTDRYWLSTVAYGMLDHPMERMIALHREILGPEFLRPDRTFLLDLELAAALGRMRESRQTLTHFEKREKLSKIRENYRTIAAANLDAITVVDATMPAPADTIWRTIEPLLPPSATKTARQESAGV</sequence>
<protein>
    <recommendedName>
        <fullName evidence="2">dTMP kinase</fullName>
        <ecNumber evidence="2">2.7.4.9</ecNumber>
    </recommendedName>
</protein>
<dbReference type="GO" id="GO:0005737">
    <property type="term" value="C:cytoplasm"/>
    <property type="evidence" value="ECO:0007669"/>
    <property type="project" value="TreeGrafter"/>
</dbReference>
<dbReference type="EMBL" id="MHQT01000007">
    <property type="protein sequence ID" value="OHA09996.1"/>
    <property type="molecule type" value="Genomic_DNA"/>
</dbReference>
<dbReference type="GO" id="GO:0006235">
    <property type="term" value="P:dTTP biosynthetic process"/>
    <property type="evidence" value="ECO:0007669"/>
    <property type="project" value="TreeGrafter"/>
</dbReference>
<dbReference type="InterPro" id="IPR027417">
    <property type="entry name" value="P-loop_NTPase"/>
</dbReference>
<dbReference type="GO" id="GO:0006227">
    <property type="term" value="P:dUDP biosynthetic process"/>
    <property type="evidence" value="ECO:0007669"/>
    <property type="project" value="TreeGrafter"/>
</dbReference>
<dbReference type="Pfam" id="PF02223">
    <property type="entry name" value="Thymidylate_kin"/>
    <property type="match status" value="1"/>
</dbReference>
<dbReference type="CDD" id="cd01672">
    <property type="entry name" value="TMPK"/>
    <property type="match status" value="1"/>
</dbReference>
<dbReference type="EC" id="2.7.4.9" evidence="2"/>
<evidence type="ECO:0000313" key="11">
    <source>
        <dbReference type="Proteomes" id="UP000178977"/>
    </source>
</evidence>
<dbReference type="GO" id="GO:0004798">
    <property type="term" value="F:dTMP kinase activity"/>
    <property type="evidence" value="ECO:0007669"/>
    <property type="project" value="UniProtKB-EC"/>
</dbReference>
<gene>
    <name evidence="10" type="ORF">A3A44_01280</name>
</gene>
<comment type="catalytic activity">
    <reaction evidence="8">
        <text>dTMP + ATP = dTDP + ADP</text>
        <dbReference type="Rhea" id="RHEA:13517"/>
        <dbReference type="ChEBI" id="CHEBI:30616"/>
        <dbReference type="ChEBI" id="CHEBI:58369"/>
        <dbReference type="ChEBI" id="CHEBI:63528"/>
        <dbReference type="ChEBI" id="CHEBI:456216"/>
        <dbReference type="EC" id="2.7.4.9"/>
    </reaction>
</comment>
<name>A0A1G2LEF4_9BACT</name>
<dbReference type="Gene3D" id="3.40.50.300">
    <property type="entry name" value="P-loop containing nucleotide triphosphate hydrolases"/>
    <property type="match status" value="1"/>
</dbReference>
<keyword evidence="6 10" id="KW-0418">Kinase</keyword>
<dbReference type="STRING" id="1802281.A3A44_01280"/>
<keyword evidence="5" id="KW-0547">Nucleotide-binding</keyword>
<evidence type="ECO:0000259" key="9">
    <source>
        <dbReference type="Pfam" id="PF02223"/>
    </source>
</evidence>
<accession>A0A1G2LEF4</accession>
<dbReference type="PANTHER" id="PTHR10344:SF4">
    <property type="entry name" value="UMP-CMP KINASE 2, MITOCHONDRIAL"/>
    <property type="match status" value="1"/>
</dbReference>
<dbReference type="PANTHER" id="PTHR10344">
    <property type="entry name" value="THYMIDYLATE KINASE"/>
    <property type="match status" value="1"/>
</dbReference>
<dbReference type="AlphaFoldDB" id="A0A1G2LEF4"/>
<dbReference type="InterPro" id="IPR039430">
    <property type="entry name" value="Thymidylate_kin-like_dom"/>
</dbReference>
<feature type="domain" description="Thymidylate kinase-like" evidence="9">
    <location>
        <begin position="1"/>
        <end position="153"/>
    </location>
</feature>
<comment type="caution">
    <text evidence="10">The sequence shown here is derived from an EMBL/GenBank/DDBJ whole genome shotgun (WGS) entry which is preliminary data.</text>
</comment>
<reference evidence="10 11" key="1">
    <citation type="journal article" date="2016" name="Nat. Commun.">
        <title>Thousands of microbial genomes shed light on interconnected biogeochemical processes in an aquifer system.</title>
        <authorList>
            <person name="Anantharaman K."/>
            <person name="Brown C.T."/>
            <person name="Hug L.A."/>
            <person name="Sharon I."/>
            <person name="Castelle C.J."/>
            <person name="Probst A.J."/>
            <person name="Thomas B.C."/>
            <person name="Singh A."/>
            <person name="Wilkins M.J."/>
            <person name="Karaoz U."/>
            <person name="Brodie E.L."/>
            <person name="Williams K.H."/>
            <person name="Hubbard S.S."/>
            <person name="Banfield J.F."/>
        </authorList>
    </citation>
    <scope>NUCLEOTIDE SEQUENCE [LARGE SCALE GENOMIC DNA]</scope>
</reference>
<keyword evidence="4" id="KW-0545">Nucleotide biosynthesis</keyword>
<keyword evidence="3" id="KW-0808">Transferase</keyword>
<evidence type="ECO:0000313" key="10">
    <source>
        <dbReference type="EMBL" id="OHA09996.1"/>
    </source>
</evidence>
<evidence type="ECO:0000256" key="7">
    <source>
        <dbReference type="ARBA" id="ARBA00022840"/>
    </source>
</evidence>
<evidence type="ECO:0000256" key="3">
    <source>
        <dbReference type="ARBA" id="ARBA00022679"/>
    </source>
</evidence>
<dbReference type="GO" id="GO:0006233">
    <property type="term" value="P:dTDP biosynthetic process"/>
    <property type="evidence" value="ECO:0007669"/>
    <property type="project" value="InterPro"/>
</dbReference>
<evidence type="ECO:0000256" key="6">
    <source>
        <dbReference type="ARBA" id="ARBA00022777"/>
    </source>
</evidence>
<dbReference type="InterPro" id="IPR018094">
    <property type="entry name" value="Thymidylate_kinase"/>
</dbReference>